<dbReference type="InterPro" id="IPR052843">
    <property type="entry name" value="ER_body_metal_sequester"/>
</dbReference>
<reference evidence="3 4" key="1">
    <citation type="journal article" date="2009" name="Nature">
        <title>The Sorghum bicolor genome and the diversification of grasses.</title>
        <authorList>
            <person name="Paterson A.H."/>
            <person name="Bowers J.E."/>
            <person name="Bruggmann R."/>
            <person name="Dubchak I."/>
            <person name="Grimwood J."/>
            <person name="Gundlach H."/>
            <person name="Haberer G."/>
            <person name="Hellsten U."/>
            <person name="Mitros T."/>
            <person name="Poliakov A."/>
            <person name="Schmutz J."/>
            <person name="Spannagl M."/>
            <person name="Tang H."/>
            <person name="Wang X."/>
            <person name="Wicker T."/>
            <person name="Bharti A.K."/>
            <person name="Chapman J."/>
            <person name="Feltus F.A."/>
            <person name="Gowik U."/>
            <person name="Grigoriev I.V."/>
            <person name="Lyons E."/>
            <person name="Maher C.A."/>
            <person name="Martis M."/>
            <person name="Narechania A."/>
            <person name="Otillar R.P."/>
            <person name="Penning B.W."/>
            <person name="Salamov A.A."/>
            <person name="Wang Y."/>
            <person name="Zhang L."/>
            <person name="Carpita N.C."/>
            <person name="Freeling M."/>
            <person name="Gingle A.R."/>
            <person name="Hash C.T."/>
            <person name="Keller B."/>
            <person name="Klein P."/>
            <person name="Kresovich S."/>
            <person name="McCann M.C."/>
            <person name="Ming R."/>
            <person name="Peterson D.G."/>
            <person name="Mehboob-ur-Rahman"/>
            <person name="Ware D."/>
            <person name="Westhoff P."/>
            <person name="Mayer K.F."/>
            <person name="Messing J."/>
            <person name="Rokhsar D.S."/>
        </authorList>
    </citation>
    <scope>NUCLEOTIDE SEQUENCE [LARGE SCALE GENOMIC DNA]</scope>
    <source>
        <strain evidence="4">cv. BTx623</strain>
    </source>
</reference>
<dbReference type="PANTHER" id="PTHR38937:SF2">
    <property type="entry name" value="MEMBRANE PROTEIN OF ER BODY-LIKE PROTEIN ISOFORM X1"/>
    <property type="match status" value="1"/>
</dbReference>
<feature type="transmembrane region" description="Helical" evidence="2">
    <location>
        <begin position="635"/>
        <end position="654"/>
    </location>
</feature>
<protein>
    <recommendedName>
        <fullName evidence="5">Membrane protein of ER body-like protein</fullName>
    </recommendedName>
</protein>
<evidence type="ECO:0008006" key="5">
    <source>
        <dbReference type="Google" id="ProtNLM"/>
    </source>
</evidence>
<feature type="region of interest" description="Disordered" evidence="1">
    <location>
        <begin position="23"/>
        <end position="77"/>
    </location>
</feature>
<feature type="region of interest" description="Disordered" evidence="1">
    <location>
        <begin position="252"/>
        <end position="272"/>
    </location>
</feature>
<evidence type="ECO:0000313" key="3">
    <source>
        <dbReference type="EMBL" id="KXG19091.1"/>
    </source>
</evidence>
<dbReference type="Proteomes" id="UP000000768">
    <property type="component" value="Chromosome 10"/>
</dbReference>
<evidence type="ECO:0000256" key="2">
    <source>
        <dbReference type="SAM" id="Phobius"/>
    </source>
</evidence>
<keyword evidence="4" id="KW-1185">Reference proteome</keyword>
<proteinExistence type="predicted"/>
<evidence type="ECO:0000313" key="4">
    <source>
        <dbReference type="Proteomes" id="UP000000768"/>
    </source>
</evidence>
<dbReference type="CDD" id="cd01059">
    <property type="entry name" value="CCC1_like"/>
    <property type="match status" value="1"/>
</dbReference>
<dbReference type="AlphaFoldDB" id="A0A194YHL4"/>
<evidence type="ECO:0000256" key="1">
    <source>
        <dbReference type="SAM" id="MobiDB-lite"/>
    </source>
</evidence>
<feature type="transmembrane region" description="Helical" evidence="2">
    <location>
        <begin position="549"/>
        <end position="567"/>
    </location>
</feature>
<keyword evidence="2" id="KW-1133">Transmembrane helix</keyword>
<feature type="transmembrane region" description="Helical" evidence="2">
    <location>
        <begin position="599"/>
        <end position="623"/>
    </location>
</feature>
<keyword evidence="2" id="KW-0812">Transmembrane</keyword>
<dbReference type="EMBL" id="CM000769">
    <property type="protein sequence ID" value="KXG19091.1"/>
    <property type="molecule type" value="Genomic_DNA"/>
</dbReference>
<accession>A0A194YHL4</accession>
<feature type="compositionally biased region" description="Acidic residues" evidence="1">
    <location>
        <begin position="25"/>
        <end position="34"/>
    </location>
</feature>
<dbReference type="ExpressionAtlas" id="A0A194YHL4">
    <property type="expression patterns" value="baseline"/>
</dbReference>
<reference evidence="4" key="2">
    <citation type="journal article" date="2018" name="Plant J.">
        <title>The Sorghum bicolor reference genome: improved assembly, gene annotations, a transcriptome atlas, and signatures of genome organization.</title>
        <authorList>
            <person name="McCormick R.F."/>
            <person name="Truong S.K."/>
            <person name="Sreedasyam A."/>
            <person name="Jenkins J."/>
            <person name="Shu S."/>
            <person name="Sims D."/>
            <person name="Kennedy M."/>
            <person name="Amirebrahimi M."/>
            <person name="Weers B.D."/>
            <person name="McKinley B."/>
            <person name="Mattison A."/>
            <person name="Morishige D.T."/>
            <person name="Grimwood J."/>
            <person name="Schmutz J."/>
            <person name="Mullet J.E."/>
        </authorList>
    </citation>
    <scope>NUCLEOTIDE SEQUENCE [LARGE SCALE GENOMIC DNA]</scope>
    <source>
        <strain evidence="4">cv. BTx623</strain>
    </source>
</reference>
<keyword evidence="2" id="KW-0472">Membrane</keyword>
<sequence length="721" mass="78631">MMEVERPPPLELKEEQPHLLLLMEAEAEAEEEDTSSALLHTRDREKKKMTTTMDLDPSHSSSSSDAAAAAAEIEEDAAPHHQSIFLDPTQVSDHAENQVTEVGGHKENANGTSGEQGKEIDKQDNVSAQETNHSSNNGKLENGSHSNGVHEISSSSETVTIADGLKLITTIRDARHILPNWSGSVDVSTATTSTSEVHEIEVEKDEIVNKGEVKVEEYDLEKILDEQETHDLYCPNCKSCITRRVILKKRKRTVRPEARKEPPKRPQLVEPSANVPRQIVDEDSPEVFRCLSCFTFFIPTGCSFNIFRISERRDVNQQVQVQHSSASQQTSEHCGSWLLSCFQTADSPRPSNNAGSIKIESVHVNVQQYGAHQEQIPLSQPAGDTKTDTSHLGHKQEFTQIEAGNVVTVQRNGASQEQIPLLQPSGDTATDSVHLGQKQDILEGMTAPSDNSPFFSKPFFEPVPPIKVFPGGDNQTVAKPTLVIHQPVESEAPPHTVVAVPEAETPVPALSAPRDEWDILKAIVYGGLVESIMSLSVVSAAAASGSKTLDIFILGIANLIGGIPVIYHNIADLRNTGDVAESSEQVGHYWLELGRRSKYHLHMVIAILSYILFGLLPPVIYGLSFRTSDNRENKMLVVAAVSLLCIALLAIGKAHVKRPRTYFTTLLYYLSIGFSGSGLSYATGVLIMKLLAHFGIIDQGGASAPAPPGLSFPEAVAWASY</sequence>
<dbReference type="PANTHER" id="PTHR38937">
    <property type="entry name" value="MEMBRANE PROTEIN OF ER BODY-LIKE PROTEIN"/>
    <property type="match status" value="1"/>
</dbReference>
<feature type="compositionally biased region" description="Polar residues" evidence="1">
    <location>
        <begin position="125"/>
        <end position="156"/>
    </location>
</feature>
<feature type="compositionally biased region" description="Low complexity" evidence="1">
    <location>
        <begin position="58"/>
        <end position="71"/>
    </location>
</feature>
<dbReference type="Gramene" id="KXG19091">
    <property type="protein sequence ID" value="KXG19091"/>
    <property type="gene ID" value="SORBI_3010G002500"/>
</dbReference>
<feature type="transmembrane region" description="Helical" evidence="2">
    <location>
        <begin position="666"/>
        <end position="687"/>
    </location>
</feature>
<feature type="region of interest" description="Disordered" evidence="1">
    <location>
        <begin position="100"/>
        <end position="156"/>
    </location>
</feature>
<gene>
    <name evidence="3" type="ORF">SORBI_3010G002500</name>
</gene>
<organism evidence="3 4">
    <name type="scientific">Sorghum bicolor</name>
    <name type="common">Sorghum</name>
    <name type="synonym">Sorghum vulgare</name>
    <dbReference type="NCBI Taxonomy" id="4558"/>
    <lineage>
        <taxon>Eukaryota</taxon>
        <taxon>Viridiplantae</taxon>
        <taxon>Streptophyta</taxon>
        <taxon>Embryophyta</taxon>
        <taxon>Tracheophyta</taxon>
        <taxon>Spermatophyta</taxon>
        <taxon>Magnoliopsida</taxon>
        <taxon>Liliopsida</taxon>
        <taxon>Poales</taxon>
        <taxon>Poaceae</taxon>
        <taxon>PACMAD clade</taxon>
        <taxon>Panicoideae</taxon>
        <taxon>Andropogonodae</taxon>
        <taxon>Andropogoneae</taxon>
        <taxon>Sorghinae</taxon>
        <taxon>Sorghum</taxon>
    </lineage>
</organism>
<feature type="compositionally biased region" description="Basic and acidic residues" evidence="1">
    <location>
        <begin position="254"/>
        <end position="264"/>
    </location>
</feature>
<name>A0A194YHL4_SORBI</name>